<keyword evidence="3" id="KW-1185">Reference proteome</keyword>
<evidence type="ECO:0000313" key="3">
    <source>
        <dbReference type="Proteomes" id="UP000316093"/>
    </source>
</evidence>
<dbReference type="InterPro" id="IPR039248">
    <property type="entry name" value="Ptase_RsbX"/>
</dbReference>
<dbReference type="KEGG" id="lpy:FIV34_03610"/>
<organism evidence="2 3">
    <name type="scientific">Luteibacter pinisoli</name>
    <dbReference type="NCBI Taxonomy" id="2589080"/>
    <lineage>
        <taxon>Bacteria</taxon>
        <taxon>Pseudomonadati</taxon>
        <taxon>Pseudomonadota</taxon>
        <taxon>Gammaproteobacteria</taxon>
        <taxon>Lysobacterales</taxon>
        <taxon>Rhodanobacteraceae</taxon>
        <taxon>Luteibacter</taxon>
    </lineage>
</organism>
<dbReference type="InterPro" id="IPR001932">
    <property type="entry name" value="PPM-type_phosphatase-like_dom"/>
</dbReference>
<feature type="domain" description="PPM-type phosphatase" evidence="1">
    <location>
        <begin position="141"/>
        <end position="331"/>
    </location>
</feature>
<dbReference type="Gene3D" id="3.60.40.10">
    <property type="entry name" value="PPM-type phosphatase domain"/>
    <property type="match status" value="1"/>
</dbReference>
<sequence length="335" mass="35119">MIFPGDITTVIHVEESTQIGQARRAATLAASACGFDEADTGRVALVVTELATNLIKHATRGDIHIARVPGKGTYGVEVIAIDRGPGFNLADCLPDGFSTGGTRGEGLGAVRRQAQVMDIHADERGAVVLARMYPKGFADADIRFGASQHALHDEPECGDGWAMAFHDGAVSVVVVDGLGHGPAAHVAAEAGIVEWQAGPSADPVDLMASLNVAMTGTRGGAVALARFDTTRGSLRYAGIGNIAGYLLAPESSRGLASHPGIVGARARRAQAFDFPEAAGRLLVLHSDGLQSRWHLDDYPGLAGRHPAVITALLHRDFSRGRDDVTVFAIRLEASR</sequence>
<dbReference type="Pfam" id="PF13581">
    <property type="entry name" value="HATPase_c_2"/>
    <property type="match status" value="1"/>
</dbReference>
<accession>A0A4Y5ZBP2</accession>
<dbReference type="Pfam" id="PF07228">
    <property type="entry name" value="SpoIIE"/>
    <property type="match status" value="1"/>
</dbReference>
<protein>
    <submittedName>
        <fullName evidence="2">ATP-binding protein</fullName>
    </submittedName>
</protein>
<dbReference type="SMART" id="SM00331">
    <property type="entry name" value="PP2C_SIG"/>
    <property type="match status" value="1"/>
</dbReference>
<reference evidence="2 3" key="1">
    <citation type="submission" date="2019-06" db="EMBL/GenBank/DDBJ databases">
        <title>A complete genome sequence for Luteibacter pinisoli MAH-14.</title>
        <authorList>
            <person name="Baltrus D.A."/>
        </authorList>
    </citation>
    <scope>NUCLEOTIDE SEQUENCE [LARGE SCALE GENOMIC DNA]</scope>
    <source>
        <strain evidence="2 3">MAH-14</strain>
    </source>
</reference>
<evidence type="ECO:0000313" key="2">
    <source>
        <dbReference type="EMBL" id="QDE41533.1"/>
    </source>
</evidence>
<dbReference type="GO" id="GO:0005524">
    <property type="term" value="F:ATP binding"/>
    <property type="evidence" value="ECO:0007669"/>
    <property type="project" value="UniProtKB-KW"/>
</dbReference>
<name>A0A4Y5ZBP2_9GAMM</name>
<dbReference type="Proteomes" id="UP000316093">
    <property type="component" value="Chromosome"/>
</dbReference>
<evidence type="ECO:0000259" key="1">
    <source>
        <dbReference type="SMART" id="SM00331"/>
    </source>
</evidence>
<dbReference type="AlphaFoldDB" id="A0A4Y5ZBP2"/>
<dbReference type="InterPro" id="IPR003594">
    <property type="entry name" value="HATPase_dom"/>
</dbReference>
<keyword evidence="2" id="KW-0067">ATP-binding</keyword>
<keyword evidence="2" id="KW-0547">Nucleotide-binding</keyword>
<gene>
    <name evidence="2" type="ORF">FIV34_03610</name>
</gene>
<dbReference type="EMBL" id="CP041046">
    <property type="protein sequence ID" value="QDE41533.1"/>
    <property type="molecule type" value="Genomic_DNA"/>
</dbReference>
<dbReference type="InterPro" id="IPR036890">
    <property type="entry name" value="HATPase_C_sf"/>
</dbReference>
<proteinExistence type="predicted"/>
<dbReference type="PANTHER" id="PTHR35801:SF1">
    <property type="entry name" value="PHOSPHOSERINE PHOSPHATASE RSBX"/>
    <property type="match status" value="1"/>
</dbReference>
<dbReference type="OrthoDB" id="479131at2"/>
<dbReference type="SUPFAM" id="SSF81606">
    <property type="entry name" value="PP2C-like"/>
    <property type="match status" value="1"/>
</dbReference>
<dbReference type="PANTHER" id="PTHR35801">
    <property type="entry name" value="PHOSPHOSERINE PHOSPHATASE RSBX"/>
    <property type="match status" value="1"/>
</dbReference>
<dbReference type="InterPro" id="IPR036457">
    <property type="entry name" value="PPM-type-like_dom_sf"/>
</dbReference>
<dbReference type="SUPFAM" id="SSF55874">
    <property type="entry name" value="ATPase domain of HSP90 chaperone/DNA topoisomerase II/histidine kinase"/>
    <property type="match status" value="1"/>
</dbReference>
<dbReference type="Gene3D" id="3.30.565.10">
    <property type="entry name" value="Histidine kinase-like ATPase, C-terminal domain"/>
    <property type="match status" value="1"/>
</dbReference>